<evidence type="ECO:0000313" key="2">
    <source>
        <dbReference type="Proteomes" id="UP001163321"/>
    </source>
</evidence>
<accession>A0ACC0WFE9</accession>
<protein>
    <submittedName>
        <fullName evidence="1">Uncharacterized protein</fullName>
    </submittedName>
</protein>
<dbReference type="Proteomes" id="UP001163321">
    <property type="component" value="Chromosome 13"/>
</dbReference>
<gene>
    <name evidence="1" type="ORF">PsorP6_012536</name>
</gene>
<dbReference type="EMBL" id="CM047592">
    <property type="protein sequence ID" value="KAI9917474.1"/>
    <property type="molecule type" value="Genomic_DNA"/>
</dbReference>
<proteinExistence type="predicted"/>
<reference evidence="1 2" key="1">
    <citation type="journal article" date="2022" name="bioRxiv">
        <title>The genome of the oomycete Peronosclerospora sorghi, a cosmopolitan pathogen of maize and sorghum, is inflated with dispersed pseudogenes.</title>
        <authorList>
            <person name="Fletcher K."/>
            <person name="Martin F."/>
            <person name="Isakeit T."/>
            <person name="Cavanaugh K."/>
            <person name="Magill C."/>
            <person name="Michelmore R."/>
        </authorList>
    </citation>
    <scope>NUCLEOTIDE SEQUENCE [LARGE SCALE GENOMIC DNA]</scope>
    <source>
        <strain evidence="1">P6</strain>
    </source>
</reference>
<keyword evidence="2" id="KW-1185">Reference proteome</keyword>
<evidence type="ECO:0000313" key="1">
    <source>
        <dbReference type="EMBL" id="KAI9917474.1"/>
    </source>
</evidence>
<comment type="caution">
    <text evidence="1">The sequence shown here is derived from an EMBL/GenBank/DDBJ whole genome shotgun (WGS) entry which is preliminary data.</text>
</comment>
<organism evidence="1 2">
    <name type="scientific">Peronosclerospora sorghi</name>
    <dbReference type="NCBI Taxonomy" id="230839"/>
    <lineage>
        <taxon>Eukaryota</taxon>
        <taxon>Sar</taxon>
        <taxon>Stramenopiles</taxon>
        <taxon>Oomycota</taxon>
        <taxon>Peronosporomycetes</taxon>
        <taxon>Peronosporales</taxon>
        <taxon>Peronosporaceae</taxon>
        <taxon>Peronosclerospora</taxon>
    </lineage>
</organism>
<name>A0ACC0WFE9_9STRA</name>
<sequence length="219" mass="25615">MKLRFVFLVVASTLGQSEGLALAVHKSNLTNASEVQRHLRDASTIEPYTSAVFLPQLEHFKYPYDAFKEFMSEHLKDLKPVVKKEGKKRKRDHTSIKNPRFESLFSPNFRITKQAHIHPTWIDVTYYLAVLELADGSTLKAASMIHKASKRNDFNQEIVEKMQHGQFLLWSTVVESVEEARRYILRRARAQEWSKEVSEQYKKFLEEHPRPEWPGEESE</sequence>